<comment type="similarity">
    <text evidence="1">Belongs to the short-chain dehydrogenases/reductases (SDR) family.</text>
</comment>
<feature type="transmembrane region" description="Helical" evidence="3">
    <location>
        <begin position="12"/>
        <end position="36"/>
    </location>
</feature>
<dbReference type="GO" id="GO:0016491">
    <property type="term" value="F:oxidoreductase activity"/>
    <property type="evidence" value="ECO:0007669"/>
    <property type="project" value="UniProtKB-KW"/>
</dbReference>
<evidence type="ECO:0000256" key="3">
    <source>
        <dbReference type="SAM" id="Phobius"/>
    </source>
</evidence>
<dbReference type="PANTHER" id="PTHR43391">
    <property type="entry name" value="RETINOL DEHYDROGENASE-RELATED"/>
    <property type="match status" value="1"/>
</dbReference>
<evidence type="ECO:0000313" key="5">
    <source>
        <dbReference type="Proteomes" id="UP000530660"/>
    </source>
</evidence>
<keyword evidence="3" id="KW-0472">Membrane</keyword>
<dbReference type="EMBL" id="VWRR01000010">
    <property type="protein sequence ID" value="KAF6002463.1"/>
    <property type="molecule type" value="Genomic_DNA"/>
</dbReference>
<dbReference type="SUPFAM" id="SSF51735">
    <property type="entry name" value="NAD(P)-binding Rossmann-fold domains"/>
    <property type="match status" value="1"/>
</dbReference>
<evidence type="ECO:0000256" key="1">
    <source>
        <dbReference type="ARBA" id="ARBA00006484"/>
    </source>
</evidence>
<sequence>MFAALGEYLLFLGIVLGDIFLKILFLLLSPLITLYAKYGGEGNRAKRQHPLPRVPSGIFITGASSGVGEALAYEYCKRARQRGVQGPVLYLTGRNAARLEQVCLRCRELGASKVHALVLDVADATAMREAITKADQEIPLDVVIANAGVSITNTRVMELDKAGVTGYERSKALFDVNLYGVLYTIWPALDCMIQRNRGGQIAINASIGSYIAEPMNMSYTASKAAVRFYGESLRTAMAPLGIRVNTMLLGFVESRMTESVKKKHGKLPFGKSAEEAATALVNQLERDVGLIEYPAWPYGVLGEWLNGAPPLVREWIWSMVMGGFVHRALRKMKHPDSGDATSTRDTNANEHSRLTRLIEKLI</sequence>
<dbReference type="InterPro" id="IPR020904">
    <property type="entry name" value="Sc_DH/Rdtase_CS"/>
</dbReference>
<protein>
    <submittedName>
        <fullName evidence="4">Uncharacterized protein</fullName>
    </submittedName>
</protein>
<dbReference type="PRINTS" id="PR00081">
    <property type="entry name" value="GDHRDH"/>
</dbReference>
<proteinExistence type="inferred from homology"/>
<dbReference type="Proteomes" id="UP000530660">
    <property type="component" value="Unassembled WGS sequence"/>
</dbReference>
<keyword evidence="5" id="KW-1185">Reference proteome</keyword>
<reference evidence="4 5" key="1">
    <citation type="journal article" date="2020" name="J. Phycol.">
        <title>Comparative genome analysis reveals Cyanidiococcus gen. nov., a new extremophilic red algal genus sister to Cyanidioschyzon (Cyanidioschyzonaceae, Rhodophyta).</title>
        <authorList>
            <person name="Liu S.-L."/>
            <person name="Chiang Y.-R."/>
            <person name="Yoon H.S."/>
            <person name="Fu H.-Y."/>
        </authorList>
    </citation>
    <scope>NUCLEOTIDE SEQUENCE [LARGE SCALE GENOMIC DNA]</scope>
    <source>
        <strain evidence="4 5">THAL066</strain>
    </source>
</reference>
<accession>A0A7J7IHB5</accession>
<dbReference type="OrthoDB" id="6251714at2759"/>
<dbReference type="PANTHER" id="PTHR43391:SF94">
    <property type="entry name" value="OXIDOREDUCTASE-RELATED"/>
    <property type="match status" value="1"/>
</dbReference>
<dbReference type="Pfam" id="PF00106">
    <property type="entry name" value="adh_short"/>
    <property type="match status" value="1"/>
</dbReference>
<name>A0A7J7IHB5_9RHOD</name>
<keyword evidence="2" id="KW-0560">Oxidoreductase</keyword>
<dbReference type="InterPro" id="IPR002347">
    <property type="entry name" value="SDR_fam"/>
</dbReference>
<dbReference type="Gene3D" id="3.40.50.720">
    <property type="entry name" value="NAD(P)-binding Rossmann-like Domain"/>
    <property type="match status" value="1"/>
</dbReference>
<evidence type="ECO:0000256" key="2">
    <source>
        <dbReference type="ARBA" id="ARBA00023002"/>
    </source>
</evidence>
<gene>
    <name evidence="4" type="ORF">F1559_002731</name>
</gene>
<dbReference type="PROSITE" id="PS00061">
    <property type="entry name" value="ADH_SHORT"/>
    <property type="match status" value="1"/>
</dbReference>
<evidence type="ECO:0000313" key="4">
    <source>
        <dbReference type="EMBL" id="KAF6002463.1"/>
    </source>
</evidence>
<comment type="caution">
    <text evidence="4">The sequence shown here is derived from an EMBL/GenBank/DDBJ whole genome shotgun (WGS) entry which is preliminary data.</text>
</comment>
<dbReference type="InterPro" id="IPR036291">
    <property type="entry name" value="NAD(P)-bd_dom_sf"/>
</dbReference>
<keyword evidence="3" id="KW-0812">Transmembrane</keyword>
<dbReference type="AlphaFoldDB" id="A0A7J7IHB5"/>
<keyword evidence="3" id="KW-1133">Transmembrane helix</keyword>
<organism evidence="4 5">
    <name type="scientific">Cyanidiococcus yangmingshanensis</name>
    <dbReference type="NCBI Taxonomy" id="2690220"/>
    <lineage>
        <taxon>Eukaryota</taxon>
        <taxon>Rhodophyta</taxon>
        <taxon>Bangiophyceae</taxon>
        <taxon>Cyanidiales</taxon>
        <taxon>Cyanidiaceae</taxon>
        <taxon>Cyanidiococcus</taxon>
    </lineage>
</organism>